<dbReference type="EMBL" id="JBHUMY010000016">
    <property type="protein sequence ID" value="MFD2661667.1"/>
    <property type="molecule type" value="Genomic_DNA"/>
</dbReference>
<evidence type="ECO:0000256" key="9">
    <source>
        <dbReference type="ARBA" id="ARBA00022833"/>
    </source>
</evidence>
<dbReference type="Pfam" id="PF02163">
    <property type="entry name" value="Peptidase_M50"/>
    <property type="match status" value="1"/>
</dbReference>
<dbReference type="PANTHER" id="PTHR35864:SF1">
    <property type="entry name" value="ZINC METALLOPROTEASE YWHC-RELATED"/>
    <property type="match status" value="1"/>
</dbReference>
<feature type="transmembrane region" description="Helical" evidence="13">
    <location>
        <begin position="180"/>
        <end position="198"/>
    </location>
</feature>
<evidence type="ECO:0000313" key="15">
    <source>
        <dbReference type="EMBL" id="MFD2661667.1"/>
    </source>
</evidence>
<evidence type="ECO:0000256" key="5">
    <source>
        <dbReference type="ARBA" id="ARBA00022670"/>
    </source>
</evidence>
<feature type="transmembrane region" description="Helical" evidence="13">
    <location>
        <begin position="16"/>
        <end position="37"/>
    </location>
</feature>
<dbReference type="CDD" id="cd06158">
    <property type="entry name" value="S2P-M50_like_1"/>
    <property type="match status" value="1"/>
</dbReference>
<evidence type="ECO:0000256" key="1">
    <source>
        <dbReference type="ARBA" id="ARBA00001947"/>
    </source>
</evidence>
<dbReference type="PANTHER" id="PTHR35864">
    <property type="entry name" value="ZINC METALLOPROTEASE MJ0611-RELATED"/>
    <property type="match status" value="1"/>
</dbReference>
<keyword evidence="10 13" id="KW-1133">Transmembrane helix</keyword>
<evidence type="ECO:0000256" key="2">
    <source>
        <dbReference type="ARBA" id="ARBA00004651"/>
    </source>
</evidence>
<dbReference type="InterPro" id="IPR008915">
    <property type="entry name" value="Peptidase_M50"/>
</dbReference>
<keyword evidence="8" id="KW-0378">Hydrolase</keyword>
<evidence type="ECO:0000313" key="16">
    <source>
        <dbReference type="Proteomes" id="UP001597493"/>
    </source>
</evidence>
<dbReference type="GO" id="GO:0006508">
    <property type="term" value="P:proteolysis"/>
    <property type="evidence" value="ECO:0007669"/>
    <property type="project" value="UniProtKB-KW"/>
</dbReference>
<protein>
    <submittedName>
        <fullName evidence="15">Site-2 protease family protein</fullName>
    </submittedName>
</protein>
<keyword evidence="6 13" id="KW-0812">Transmembrane</keyword>
<keyword evidence="12 13" id="KW-0472">Membrane</keyword>
<dbReference type="Proteomes" id="UP001597493">
    <property type="component" value="Unassembled WGS sequence"/>
</dbReference>
<evidence type="ECO:0000256" key="3">
    <source>
        <dbReference type="ARBA" id="ARBA00007931"/>
    </source>
</evidence>
<keyword evidence="11" id="KW-0482">Metalloprotease</keyword>
<organism evidence="15 16">
    <name type="scientific">Paenibacillus thailandensis</name>
    <dbReference type="NCBI Taxonomy" id="393250"/>
    <lineage>
        <taxon>Bacteria</taxon>
        <taxon>Bacillati</taxon>
        <taxon>Bacillota</taxon>
        <taxon>Bacilli</taxon>
        <taxon>Bacillales</taxon>
        <taxon>Paenibacillaceae</taxon>
        <taxon>Paenibacillus</taxon>
    </lineage>
</organism>
<comment type="caution">
    <text evidence="15">The sequence shown here is derived from an EMBL/GenBank/DDBJ whole genome shotgun (WGS) entry which is preliminary data.</text>
</comment>
<evidence type="ECO:0000256" key="10">
    <source>
        <dbReference type="ARBA" id="ARBA00022989"/>
    </source>
</evidence>
<accession>A0ABW5QZS1</accession>
<feature type="domain" description="Peptidase M50" evidence="14">
    <location>
        <begin position="17"/>
        <end position="189"/>
    </location>
</feature>
<evidence type="ECO:0000256" key="8">
    <source>
        <dbReference type="ARBA" id="ARBA00022801"/>
    </source>
</evidence>
<keyword evidence="4" id="KW-1003">Cell membrane</keyword>
<feature type="transmembrane region" description="Helical" evidence="13">
    <location>
        <begin position="133"/>
        <end position="153"/>
    </location>
</feature>
<proteinExistence type="inferred from homology"/>
<evidence type="ECO:0000256" key="6">
    <source>
        <dbReference type="ARBA" id="ARBA00022692"/>
    </source>
</evidence>
<gene>
    <name evidence="15" type="ORF">ACFSW5_15545</name>
</gene>
<dbReference type="InterPro" id="IPR052348">
    <property type="entry name" value="Metallopeptidase_M50B"/>
</dbReference>
<keyword evidence="9" id="KW-0862">Zinc</keyword>
<feature type="transmembrane region" description="Helical" evidence="13">
    <location>
        <begin position="89"/>
        <end position="113"/>
    </location>
</feature>
<keyword evidence="16" id="KW-1185">Reference proteome</keyword>
<evidence type="ECO:0000259" key="14">
    <source>
        <dbReference type="Pfam" id="PF02163"/>
    </source>
</evidence>
<evidence type="ECO:0000256" key="11">
    <source>
        <dbReference type="ARBA" id="ARBA00023049"/>
    </source>
</evidence>
<evidence type="ECO:0000256" key="13">
    <source>
        <dbReference type="SAM" id="Phobius"/>
    </source>
</evidence>
<evidence type="ECO:0000256" key="4">
    <source>
        <dbReference type="ARBA" id="ARBA00022475"/>
    </source>
</evidence>
<sequence length="238" mass="26836">MSLENLLWYPLEDLPFLVIAIAIAFTVHEFAHAYSAYKFGDRTAYDLGRVTLNPRSHVDVLGTILILIAGFGWAKPVPVNIGRFKRPRLMGIIVSAVGPLANLVVGVFAIVLIHLLSQTGLLYAGSEGVYKALIHLCYYLFSINLMLFVFNLIPIPPLDGYRIVADLLPLKWRYKLEQNIQWGIILFLLMVFIPQLRAVTIEPILSLSVDIMSGVWTLCEAVFSKPMDWDRFVIDFLA</sequence>
<keyword evidence="5 15" id="KW-0645">Protease</keyword>
<evidence type="ECO:0000256" key="12">
    <source>
        <dbReference type="ARBA" id="ARBA00023136"/>
    </source>
</evidence>
<name>A0ABW5QZS1_9BACL</name>
<reference evidence="16" key="1">
    <citation type="journal article" date="2019" name="Int. J. Syst. Evol. Microbiol.">
        <title>The Global Catalogue of Microorganisms (GCM) 10K type strain sequencing project: providing services to taxonomists for standard genome sequencing and annotation.</title>
        <authorList>
            <consortium name="The Broad Institute Genomics Platform"/>
            <consortium name="The Broad Institute Genome Sequencing Center for Infectious Disease"/>
            <person name="Wu L."/>
            <person name="Ma J."/>
        </authorList>
    </citation>
    <scope>NUCLEOTIDE SEQUENCE [LARGE SCALE GENOMIC DNA]</scope>
    <source>
        <strain evidence="16">TISTR 1827</strain>
    </source>
</reference>
<comment type="cofactor">
    <cofactor evidence="1">
        <name>Zn(2+)</name>
        <dbReference type="ChEBI" id="CHEBI:29105"/>
    </cofactor>
</comment>
<comment type="subcellular location">
    <subcellularLocation>
        <location evidence="2">Cell membrane</location>
        <topology evidence="2">Multi-pass membrane protein</topology>
    </subcellularLocation>
</comment>
<dbReference type="GO" id="GO:0008233">
    <property type="term" value="F:peptidase activity"/>
    <property type="evidence" value="ECO:0007669"/>
    <property type="project" value="UniProtKB-KW"/>
</dbReference>
<comment type="similarity">
    <text evidence="3">Belongs to the peptidase M50B family.</text>
</comment>
<dbReference type="InterPro" id="IPR044537">
    <property type="entry name" value="Rip2-like"/>
</dbReference>
<evidence type="ECO:0000256" key="7">
    <source>
        <dbReference type="ARBA" id="ARBA00022723"/>
    </source>
</evidence>
<keyword evidence="7" id="KW-0479">Metal-binding</keyword>
<dbReference type="RefSeq" id="WP_379274815.1">
    <property type="nucleotide sequence ID" value="NZ_JBHUGT010000012.1"/>
</dbReference>